<dbReference type="PANTHER" id="PTHR30529:SF1">
    <property type="entry name" value="CYTOCHROME B561 HOMOLOG 2"/>
    <property type="match status" value="1"/>
</dbReference>
<evidence type="ECO:0000313" key="15">
    <source>
        <dbReference type="EMBL" id="SDG38585.1"/>
    </source>
</evidence>
<keyword evidence="4" id="KW-1003">Cell membrane</keyword>
<feature type="transmembrane region" description="Helical" evidence="13">
    <location>
        <begin position="96"/>
        <end position="121"/>
    </location>
</feature>
<dbReference type="GO" id="GO:0046872">
    <property type="term" value="F:metal ion binding"/>
    <property type="evidence" value="ECO:0007669"/>
    <property type="project" value="UniProtKB-KW"/>
</dbReference>
<dbReference type="InterPro" id="IPR011577">
    <property type="entry name" value="Cyt_b561_bac/Ni-Hgenase"/>
</dbReference>
<dbReference type="RefSeq" id="WP_090021220.1">
    <property type="nucleotide sequence ID" value="NZ_FNCE01000010.1"/>
</dbReference>
<reference evidence="15 16" key="1">
    <citation type="submission" date="2016-10" db="EMBL/GenBank/DDBJ databases">
        <authorList>
            <person name="de Groot N.N."/>
        </authorList>
    </citation>
    <scope>NUCLEOTIDE SEQUENCE [LARGE SCALE GENOMIC DNA]</scope>
    <source>
        <strain evidence="15 16">DSM 25584</strain>
    </source>
</reference>
<keyword evidence="11 13" id="KW-0472">Membrane</keyword>
<evidence type="ECO:0000256" key="1">
    <source>
        <dbReference type="ARBA" id="ARBA00001970"/>
    </source>
</evidence>
<evidence type="ECO:0000256" key="5">
    <source>
        <dbReference type="ARBA" id="ARBA00022617"/>
    </source>
</evidence>
<evidence type="ECO:0000256" key="6">
    <source>
        <dbReference type="ARBA" id="ARBA00022692"/>
    </source>
</evidence>
<dbReference type="AlphaFoldDB" id="A0A1G7TTL4"/>
<evidence type="ECO:0000313" key="16">
    <source>
        <dbReference type="Proteomes" id="UP000199415"/>
    </source>
</evidence>
<keyword evidence="10" id="KW-0408">Iron</keyword>
<evidence type="ECO:0000256" key="9">
    <source>
        <dbReference type="ARBA" id="ARBA00022989"/>
    </source>
</evidence>
<accession>A0A1G7TTL4</accession>
<feature type="transmembrane region" description="Helical" evidence="13">
    <location>
        <begin position="141"/>
        <end position="161"/>
    </location>
</feature>
<keyword evidence="7" id="KW-0479">Metal-binding</keyword>
<evidence type="ECO:0000256" key="12">
    <source>
        <dbReference type="ARBA" id="ARBA00037975"/>
    </source>
</evidence>
<organism evidence="15 16">
    <name type="scientific">Limimonas halophila</name>
    <dbReference type="NCBI Taxonomy" id="1082479"/>
    <lineage>
        <taxon>Bacteria</taxon>
        <taxon>Pseudomonadati</taxon>
        <taxon>Pseudomonadota</taxon>
        <taxon>Alphaproteobacteria</taxon>
        <taxon>Rhodospirillales</taxon>
        <taxon>Rhodovibrionaceae</taxon>
        <taxon>Limimonas</taxon>
    </lineage>
</organism>
<evidence type="ECO:0000256" key="3">
    <source>
        <dbReference type="ARBA" id="ARBA00022448"/>
    </source>
</evidence>
<dbReference type="GO" id="GO:0009055">
    <property type="term" value="F:electron transfer activity"/>
    <property type="evidence" value="ECO:0007669"/>
    <property type="project" value="InterPro"/>
</dbReference>
<evidence type="ECO:0000256" key="8">
    <source>
        <dbReference type="ARBA" id="ARBA00022982"/>
    </source>
</evidence>
<proteinExistence type="inferred from homology"/>
<gene>
    <name evidence="15" type="ORF">SAMN05216241_11068</name>
</gene>
<evidence type="ECO:0000256" key="2">
    <source>
        <dbReference type="ARBA" id="ARBA00004651"/>
    </source>
</evidence>
<keyword evidence="3" id="KW-0813">Transport</keyword>
<keyword evidence="5" id="KW-0349">Heme</keyword>
<comment type="similarity">
    <text evidence="12">Belongs to the cytochrome b561 family.</text>
</comment>
<feature type="domain" description="Cytochrome b561 bacterial/Ni-hydrogenase" evidence="14">
    <location>
        <begin position="9"/>
        <end position="178"/>
    </location>
</feature>
<comment type="subcellular location">
    <subcellularLocation>
        <location evidence="2">Cell membrane</location>
        <topology evidence="2">Multi-pass membrane protein</topology>
    </subcellularLocation>
</comment>
<protein>
    <submittedName>
        <fullName evidence="15">Cytochrome b561</fullName>
    </submittedName>
</protein>
<evidence type="ECO:0000256" key="13">
    <source>
        <dbReference type="SAM" id="Phobius"/>
    </source>
</evidence>
<dbReference type="SUPFAM" id="SSF81342">
    <property type="entry name" value="Transmembrane di-heme cytochromes"/>
    <property type="match status" value="1"/>
</dbReference>
<dbReference type="Proteomes" id="UP000199415">
    <property type="component" value="Unassembled WGS sequence"/>
</dbReference>
<evidence type="ECO:0000256" key="7">
    <source>
        <dbReference type="ARBA" id="ARBA00022723"/>
    </source>
</evidence>
<dbReference type="GO" id="GO:0022904">
    <property type="term" value="P:respiratory electron transport chain"/>
    <property type="evidence" value="ECO:0007669"/>
    <property type="project" value="InterPro"/>
</dbReference>
<feature type="transmembrane region" description="Helical" evidence="13">
    <location>
        <begin position="12"/>
        <end position="35"/>
    </location>
</feature>
<comment type="cofactor">
    <cofactor evidence="1">
        <name>heme b</name>
        <dbReference type="ChEBI" id="CHEBI:60344"/>
    </cofactor>
</comment>
<dbReference type="OrthoDB" id="1247465at2"/>
<keyword evidence="9 13" id="KW-1133">Transmembrane helix</keyword>
<dbReference type="InterPro" id="IPR052168">
    <property type="entry name" value="Cytochrome_b561_oxidase"/>
</dbReference>
<evidence type="ECO:0000256" key="10">
    <source>
        <dbReference type="ARBA" id="ARBA00023004"/>
    </source>
</evidence>
<dbReference type="PANTHER" id="PTHR30529">
    <property type="entry name" value="CYTOCHROME B561"/>
    <property type="match status" value="1"/>
</dbReference>
<evidence type="ECO:0000256" key="11">
    <source>
        <dbReference type="ARBA" id="ARBA00023136"/>
    </source>
</evidence>
<dbReference type="Pfam" id="PF01292">
    <property type="entry name" value="Ni_hydr_CYTB"/>
    <property type="match status" value="1"/>
</dbReference>
<dbReference type="InterPro" id="IPR016174">
    <property type="entry name" value="Di-haem_cyt_TM"/>
</dbReference>
<keyword evidence="8" id="KW-0249">Electron transport</keyword>
<dbReference type="EMBL" id="FNCE01000010">
    <property type="protein sequence ID" value="SDG38585.1"/>
    <property type="molecule type" value="Genomic_DNA"/>
</dbReference>
<keyword evidence="16" id="KW-1185">Reference proteome</keyword>
<dbReference type="GO" id="GO:0020037">
    <property type="term" value="F:heme binding"/>
    <property type="evidence" value="ECO:0007669"/>
    <property type="project" value="TreeGrafter"/>
</dbReference>
<keyword evidence="6 13" id="KW-0812">Transmembrane</keyword>
<dbReference type="GO" id="GO:0005886">
    <property type="term" value="C:plasma membrane"/>
    <property type="evidence" value="ECO:0007669"/>
    <property type="project" value="UniProtKB-SubCell"/>
</dbReference>
<sequence length="186" mass="20739">MQLRNTAHRYGAVAQALHWVIVVGFVAQFALAWYMEELPNTPFKIELYNLHKSIGVTILVLAVLRLGWRLANPVPGMPAGLPRWEHWAAHASHAGLYAVIFAQPITGLVFSLYSSFPSLIWGWRLPDPGTSKTIEDTFAAAHFYVSWLILALVALHVLAALRHHLVLGNDVLRRMLPGAPLRGDRP</sequence>
<name>A0A1G7TTL4_9PROT</name>
<dbReference type="STRING" id="1082479.SAMN05216241_11068"/>
<evidence type="ECO:0000256" key="4">
    <source>
        <dbReference type="ARBA" id="ARBA00022475"/>
    </source>
</evidence>
<evidence type="ECO:0000259" key="14">
    <source>
        <dbReference type="Pfam" id="PF01292"/>
    </source>
</evidence>